<dbReference type="CDD" id="cd01043">
    <property type="entry name" value="DPS"/>
    <property type="match status" value="1"/>
</dbReference>
<dbReference type="Gene3D" id="1.20.1260.10">
    <property type="match status" value="1"/>
</dbReference>
<dbReference type="GO" id="GO:0008199">
    <property type="term" value="F:ferric iron binding"/>
    <property type="evidence" value="ECO:0007669"/>
    <property type="project" value="InterPro"/>
</dbReference>
<dbReference type="InterPro" id="IPR008331">
    <property type="entry name" value="Ferritin_DPS_dom"/>
</dbReference>
<dbReference type="AlphaFoldDB" id="A0A318SW54"/>
<feature type="compositionally biased region" description="Polar residues" evidence="3">
    <location>
        <begin position="26"/>
        <end position="44"/>
    </location>
</feature>
<evidence type="ECO:0000256" key="1">
    <source>
        <dbReference type="ARBA" id="ARBA00009497"/>
    </source>
</evidence>
<keyword evidence="6" id="KW-1185">Reference proteome</keyword>
<dbReference type="Pfam" id="PF00210">
    <property type="entry name" value="Ferritin"/>
    <property type="match status" value="1"/>
</dbReference>
<comment type="similarity">
    <text evidence="1 2">Belongs to the Dps family.</text>
</comment>
<gene>
    <name evidence="5" type="ORF">DFQ15_104186</name>
</gene>
<feature type="region of interest" description="Disordered" evidence="3">
    <location>
        <begin position="1"/>
        <end position="50"/>
    </location>
</feature>
<dbReference type="InterPro" id="IPR002177">
    <property type="entry name" value="DPS_DNA-bd"/>
</dbReference>
<evidence type="ECO:0000256" key="3">
    <source>
        <dbReference type="SAM" id="MobiDB-lite"/>
    </source>
</evidence>
<dbReference type="PRINTS" id="PR01346">
    <property type="entry name" value="HELNAPAPROT"/>
</dbReference>
<dbReference type="GO" id="GO:0003677">
    <property type="term" value="F:DNA binding"/>
    <property type="evidence" value="ECO:0007669"/>
    <property type="project" value="UniProtKB-KW"/>
</dbReference>
<comment type="caution">
    <text evidence="5">The sequence shown here is derived from an EMBL/GenBank/DDBJ whole genome shotgun (WGS) entry which is preliminary data.</text>
</comment>
<evidence type="ECO:0000256" key="2">
    <source>
        <dbReference type="RuleBase" id="RU003875"/>
    </source>
</evidence>
<feature type="domain" description="Ferritin/DPS" evidence="4">
    <location>
        <begin position="64"/>
        <end position="203"/>
    </location>
</feature>
<evidence type="ECO:0000313" key="6">
    <source>
        <dbReference type="Proteomes" id="UP000247540"/>
    </source>
</evidence>
<dbReference type="InterPro" id="IPR012347">
    <property type="entry name" value="Ferritin-like"/>
</dbReference>
<dbReference type="Proteomes" id="UP000247540">
    <property type="component" value="Unassembled WGS sequence"/>
</dbReference>
<evidence type="ECO:0000259" key="4">
    <source>
        <dbReference type="Pfam" id="PF00210"/>
    </source>
</evidence>
<evidence type="ECO:0000313" key="5">
    <source>
        <dbReference type="EMBL" id="PYE78990.1"/>
    </source>
</evidence>
<proteinExistence type="inferred from homology"/>
<dbReference type="RefSeq" id="WP_110464912.1">
    <property type="nucleotide sequence ID" value="NZ_JAMOFZ010000004.1"/>
</dbReference>
<dbReference type="EMBL" id="QJTC01000004">
    <property type="protein sequence ID" value="PYE78990.1"/>
    <property type="molecule type" value="Genomic_DNA"/>
</dbReference>
<keyword evidence="5" id="KW-0238">DNA-binding</keyword>
<reference evidence="5 6" key="1">
    <citation type="submission" date="2018-06" db="EMBL/GenBank/DDBJ databases">
        <title>Genomic Encyclopedia of Type Strains, Phase III (KMG-III): the genomes of soil and plant-associated and newly described type strains.</title>
        <authorList>
            <person name="Whitman W."/>
        </authorList>
    </citation>
    <scope>NUCLEOTIDE SEQUENCE [LARGE SCALE GENOMIC DNA]</scope>
    <source>
        <strain evidence="5 6">CECT 7646</strain>
    </source>
</reference>
<dbReference type="PANTHER" id="PTHR42932:SF3">
    <property type="entry name" value="DNA PROTECTION DURING STARVATION PROTEIN"/>
    <property type="match status" value="1"/>
</dbReference>
<dbReference type="PANTHER" id="PTHR42932">
    <property type="entry name" value="GENERAL STRESS PROTEIN 20U"/>
    <property type="match status" value="1"/>
</dbReference>
<name>A0A318SW54_9BURK</name>
<sequence length="204" mass="22120">MAKNDSKKSKIPFNPGAPITDAPSASAGTVPSKGSQRVAPSSGSAGAPRINIGIDEADRAAIAEGLSRVLADTYTLYLTTHNFHWNVTGPHFNSLHAMFMEQYTELWTSTDVIAERIRSLGHYAPGSYAEFSKISTVPDVPLSPPKATEMIRILVQGHETVSRIAREFIPVAEEAGDDPTADMLTARCALHDQTAWMLRSLLEE</sequence>
<dbReference type="OrthoDB" id="9797687at2"/>
<accession>A0A318SW54</accession>
<dbReference type="InterPro" id="IPR009078">
    <property type="entry name" value="Ferritin-like_SF"/>
</dbReference>
<protein>
    <submittedName>
        <fullName evidence="5">Starvation-inducible DNA-binding protein</fullName>
    </submittedName>
</protein>
<organism evidence="5 6">
    <name type="scientific">Xylophilus ampelinus</name>
    <dbReference type="NCBI Taxonomy" id="54067"/>
    <lineage>
        <taxon>Bacteria</taxon>
        <taxon>Pseudomonadati</taxon>
        <taxon>Pseudomonadota</taxon>
        <taxon>Betaproteobacteria</taxon>
        <taxon>Burkholderiales</taxon>
        <taxon>Xylophilus</taxon>
    </lineage>
</organism>
<dbReference type="SUPFAM" id="SSF47240">
    <property type="entry name" value="Ferritin-like"/>
    <property type="match status" value="1"/>
</dbReference>